<dbReference type="GO" id="GO:0006351">
    <property type="term" value="P:DNA-templated transcription"/>
    <property type="evidence" value="ECO:0007669"/>
    <property type="project" value="InterPro"/>
</dbReference>
<dbReference type="GO" id="GO:0001228">
    <property type="term" value="F:DNA-binding transcription activator activity, RNA polymerase II-specific"/>
    <property type="evidence" value="ECO:0007669"/>
    <property type="project" value="TreeGrafter"/>
</dbReference>
<dbReference type="PANTHER" id="PTHR31944">
    <property type="entry name" value="HEME-RESPONSIVE ZINC FINGER TRANSCRIPTION FACTOR HAP1"/>
    <property type="match status" value="1"/>
</dbReference>
<protein>
    <recommendedName>
        <fullName evidence="8">Zn(2)-C6 fungal-type domain-containing protein</fullName>
    </recommendedName>
</protein>
<dbReference type="GO" id="GO:0005634">
    <property type="term" value="C:nucleus"/>
    <property type="evidence" value="ECO:0007669"/>
    <property type="project" value="TreeGrafter"/>
</dbReference>
<comment type="caution">
    <text evidence="9">The sequence shown here is derived from an EMBL/GenBank/DDBJ whole genome shotgun (WGS) entry which is preliminary data.</text>
</comment>
<feature type="region of interest" description="Disordered" evidence="7">
    <location>
        <begin position="147"/>
        <end position="168"/>
    </location>
</feature>
<dbReference type="RefSeq" id="XP_024704328.1">
    <property type="nucleotide sequence ID" value="XM_024852260.1"/>
</dbReference>
<dbReference type="PROSITE" id="PS00463">
    <property type="entry name" value="ZN2_CY6_FUNGAL_1"/>
    <property type="match status" value="1"/>
</dbReference>
<evidence type="ECO:0000256" key="2">
    <source>
        <dbReference type="ARBA" id="ARBA00022833"/>
    </source>
</evidence>
<keyword evidence="2" id="KW-0862">Zinc</keyword>
<evidence type="ECO:0000256" key="7">
    <source>
        <dbReference type="SAM" id="MobiDB-lite"/>
    </source>
</evidence>
<evidence type="ECO:0000313" key="9">
    <source>
        <dbReference type="EMBL" id="PLB49026.1"/>
    </source>
</evidence>
<dbReference type="SUPFAM" id="SSF57701">
    <property type="entry name" value="Zn2/Cys6 DNA-binding domain"/>
    <property type="match status" value="1"/>
</dbReference>
<dbReference type="InterPro" id="IPR007219">
    <property type="entry name" value="XnlR_reg_dom"/>
</dbReference>
<dbReference type="CDD" id="cd12148">
    <property type="entry name" value="fungal_TF_MHR"/>
    <property type="match status" value="1"/>
</dbReference>
<feature type="region of interest" description="Disordered" evidence="7">
    <location>
        <begin position="52"/>
        <end position="110"/>
    </location>
</feature>
<gene>
    <name evidence="9" type="ORF">P170DRAFT_464581</name>
</gene>
<evidence type="ECO:0000256" key="6">
    <source>
        <dbReference type="ARBA" id="ARBA00023242"/>
    </source>
</evidence>
<dbReference type="Pfam" id="PF04082">
    <property type="entry name" value="Fungal_trans"/>
    <property type="match status" value="1"/>
</dbReference>
<name>A0A2I2G817_9EURO</name>
<accession>A0A2I2G817</accession>
<dbReference type="Proteomes" id="UP000234275">
    <property type="component" value="Unassembled WGS sequence"/>
</dbReference>
<feature type="compositionally biased region" description="Polar residues" evidence="7">
    <location>
        <begin position="148"/>
        <end position="167"/>
    </location>
</feature>
<keyword evidence="4" id="KW-0238">DNA-binding</keyword>
<keyword evidence="5" id="KW-0804">Transcription</keyword>
<dbReference type="GO" id="GO:0008270">
    <property type="term" value="F:zinc ion binding"/>
    <property type="evidence" value="ECO:0007669"/>
    <property type="project" value="InterPro"/>
</dbReference>
<dbReference type="AlphaFoldDB" id="A0A2I2G817"/>
<keyword evidence="10" id="KW-1185">Reference proteome</keyword>
<evidence type="ECO:0000256" key="1">
    <source>
        <dbReference type="ARBA" id="ARBA00022723"/>
    </source>
</evidence>
<keyword evidence="1" id="KW-0479">Metal-binding</keyword>
<dbReference type="InterPro" id="IPR001138">
    <property type="entry name" value="Zn2Cys6_DnaBD"/>
</dbReference>
<evidence type="ECO:0000256" key="4">
    <source>
        <dbReference type="ARBA" id="ARBA00023125"/>
    </source>
</evidence>
<dbReference type="OrthoDB" id="4337792at2759"/>
<dbReference type="PANTHER" id="PTHR31944:SF129">
    <property type="entry name" value="ASPYRIDONES CLUSTER REGULATOR APDR-RELATED"/>
    <property type="match status" value="1"/>
</dbReference>
<dbReference type="STRING" id="1392250.A0A2I2G817"/>
<feature type="compositionally biased region" description="Polar residues" evidence="7">
    <location>
        <begin position="81"/>
        <end position="96"/>
    </location>
</feature>
<evidence type="ECO:0000256" key="3">
    <source>
        <dbReference type="ARBA" id="ARBA00023015"/>
    </source>
</evidence>
<dbReference type="PROSITE" id="PS50048">
    <property type="entry name" value="ZN2_CY6_FUNGAL_2"/>
    <property type="match status" value="1"/>
</dbReference>
<dbReference type="CDD" id="cd00067">
    <property type="entry name" value="GAL4"/>
    <property type="match status" value="1"/>
</dbReference>
<dbReference type="InterPro" id="IPR051430">
    <property type="entry name" value="Fungal_TF_Env_Response"/>
</dbReference>
<organism evidence="9 10">
    <name type="scientific">Aspergillus steynii IBT 23096</name>
    <dbReference type="NCBI Taxonomy" id="1392250"/>
    <lineage>
        <taxon>Eukaryota</taxon>
        <taxon>Fungi</taxon>
        <taxon>Dikarya</taxon>
        <taxon>Ascomycota</taxon>
        <taxon>Pezizomycotina</taxon>
        <taxon>Eurotiomycetes</taxon>
        <taxon>Eurotiomycetidae</taxon>
        <taxon>Eurotiales</taxon>
        <taxon>Aspergillaceae</taxon>
        <taxon>Aspergillus</taxon>
        <taxon>Aspergillus subgen. Circumdati</taxon>
    </lineage>
</organism>
<sequence>MADDDRRKRRRLAKSCEQCRQRKVRCDRNAPCGPCTRARASLSCSYRNKASTTTSSFPLDVIPPASHPDRLHHKGPGNHPTPASNDETEPRSTWDSVQGPGSPGQVDPSIGSLQHRLRRVEELLSHRGNNLTPGRDGSLDQALRELSTRVQGVEQQLSEGSSSGKTQTADKGELCINAANPRLHASSTLVAQIKECRGIRQSVKARQSFQPTEPVPDLKASIPVRPICDELVDGYLRTFEPIYRILHLPSFWREYHHFWAQDHLPPSKAFLMKLVLILAIGTVFHPKRGKSGPDHNVQLTQTWIHAAQWWLTGPSEKSTLGLDGIQVFCLLIIARQISAMGSSPWLSVGSLMQRAMTMGLHLDSTHFPALSVFQSEMRARLWATILQLAVQASMDSAGHPLLIPEFDTQPPANYNDVDFDPDIHVQSSRSARPAAEVTDTSIQRLMHQTFDLRAKVIRALNNRPSLSYTHAIQLGTELQTACRSITEFFQNSSEDISPNTSRHLSPNSFHKSFLDLVLRRWLLALHTPFMLQSSSNPEFYFSRKTCLETAMTIASYARPLNLPSVPDDDLCRLMIAGRSSMKGALSLDIISILGLEVTRQIEESPMEDAGIMSELALLSRAPILNVMKHILSQLLRVISLGTPSLKRYNLLAAIMGQIGAMDTGDCVERVVYETVRESLGESVALLQSGSSRGMALGEGSQRAESLLDPGIAELGLDLHPELAFDSDSDFNLDIASVLGLSDWMNLEMNIPESHF</sequence>
<evidence type="ECO:0000256" key="5">
    <source>
        <dbReference type="ARBA" id="ARBA00023163"/>
    </source>
</evidence>
<proteinExistence type="predicted"/>
<dbReference type="EMBL" id="MSFO01000004">
    <property type="protein sequence ID" value="PLB49026.1"/>
    <property type="molecule type" value="Genomic_DNA"/>
</dbReference>
<dbReference type="Pfam" id="PF00172">
    <property type="entry name" value="Zn_clus"/>
    <property type="match status" value="1"/>
</dbReference>
<feature type="domain" description="Zn(2)-C6 fungal-type" evidence="8">
    <location>
        <begin position="15"/>
        <end position="46"/>
    </location>
</feature>
<keyword evidence="3" id="KW-0805">Transcription regulation</keyword>
<keyword evidence="6" id="KW-0539">Nucleus</keyword>
<dbReference type="Gene3D" id="4.10.240.10">
    <property type="entry name" value="Zn(2)-C6 fungal-type DNA-binding domain"/>
    <property type="match status" value="1"/>
</dbReference>
<dbReference type="SMART" id="SM00066">
    <property type="entry name" value="GAL4"/>
    <property type="match status" value="1"/>
</dbReference>
<dbReference type="GeneID" id="36559958"/>
<dbReference type="InterPro" id="IPR036864">
    <property type="entry name" value="Zn2-C6_fun-type_DNA-bd_sf"/>
</dbReference>
<dbReference type="VEuPathDB" id="FungiDB:P170DRAFT_464581"/>
<evidence type="ECO:0000259" key="8">
    <source>
        <dbReference type="PROSITE" id="PS50048"/>
    </source>
</evidence>
<evidence type="ECO:0000313" key="10">
    <source>
        <dbReference type="Proteomes" id="UP000234275"/>
    </source>
</evidence>
<dbReference type="GO" id="GO:0000978">
    <property type="term" value="F:RNA polymerase II cis-regulatory region sequence-specific DNA binding"/>
    <property type="evidence" value="ECO:0007669"/>
    <property type="project" value="TreeGrafter"/>
</dbReference>
<reference evidence="9 10" key="1">
    <citation type="submission" date="2016-12" db="EMBL/GenBank/DDBJ databases">
        <title>The genomes of Aspergillus section Nigri reveals drivers in fungal speciation.</title>
        <authorList>
            <consortium name="DOE Joint Genome Institute"/>
            <person name="Vesth T.C."/>
            <person name="Nybo J."/>
            <person name="Theobald S."/>
            <person name="Brandl J."/>
            <person name="Frisvad J.C."/>
            <person name="Nielsen K.F."/>
            <person name="Lyhne E.K."/>
            <person name="Kogle M.E."/>
            <person name="Kuo A."/>
            <person name="Riley R."/>
            <person name="Clum A."/>
            <person name="Nolan M."/>
            <person name="Lipzen A."/>
            <person name="Salamov A."/>
            <person name="Henrissat B."/>
            <person name="Wiebenga A."/>
            <person name="De Vries R.P."/>
            <person name="Grigoriev I.V."/>
            <person name="Mortensen U.H."/>
            <person name="Andersen M.R."/>
            <person name="Baker S.E."/>
        </authorList>
    </citation>
    <scope>NUCLEOTIDE SEQUENCE [LARGE SCALE GENOMIC DNA]</scope>
    <source>
        <strain evidence="9 10">IBT 23096</strain>
    </source>
</reference>